<evidence type="ECO:0000256" key="3">
    <source>
        <dbReference type="ARBA" id="ARBA00037882"/>
    </source>
</evidence>
<dbReference type="KEGG" id="rpd:RPD_1759"/>
<dbReference type="InterPro" id="IPR042095">
    <property type="entry name" value="SUMF_sf"/>
</dbReference>
<feature type="domain" description="DinB-like" evidence="5">
    <location>
        <begin position="73"/>
        <end position="206"/>
    </location>
</feature>
<dbReference type="Pfam" id="PF03781">
    <property type="entry name" value="FGE-sulfatase"/>
    <property type="match status" value="1"/>
</dbReference>
<dbReference type="InterPro" id="IPR017806">
    <property type="entry name" value="EgtB"/>
</dbReference>
<dbReference type="AlphaFoldDB" id="Q13A94"/>
<evidence type="ECO:0000256" key="2">
    <source>
        <dbReference type="ARBA" id="ARBA00023004"/>
    </source>
</evidence>
<name>Q13A94_RHOPS</name>
<dbReference type="PANTHER" id="PTHR23150">
    <property type="entry name" value="SULFATASE MODIFYING FACTOR 1, 2"/>
    <property type="match status" value="1"/>
</dbReference>
<dbReference type="NCBIfam" id="TIGR03440">
    <property type="entry name" value="egtB_TIGR03440"/>
    <property type="match status" value="1"/>
</dbReference>
<dbReference type="Gene3D" id="3.90.1580.10">
    <property type="entry name" value="paralog of FGE (formylglycine-generating enzyme)"/>
    <property type="match status" value="2"/>
</dbReference>
<dbReference type="eggNOG" id="COG1262">
    <property type="taxonomic scope" value="Bacteria"/>
</dbReference>
<dbReference type="InterPro" id="IPR024775">
    <property type="entry name" value="DinB-like"/>
</dbReference>
<dbReference type="InterPro" id="IPR016187">
    <property type="entry name" value="CTDL_fold"/>
</dbReference>
<evidence type="ECO:0000313" key="7">
    <source>
        <dbReference type="Proteomes" id="UP000001818"/>
    </source>
</evidence>
<dbReference type="GO" id="GO:0052699">
    <property type="term" value="P:ergothioneine biosynthetic process"/>
    <property type="evidence" value="ECO:0007669"/>
    <property type="project" value="InterPro"/>
</dbReference>
<dbReference type="EMBL" id="CP000283">
    <property type="protein sequence ID" value="ABE38995.1"/>
    <property type="molecule type" value="Genomic_DNA"/>
</dbReference>
<accession>Q13A94</accession>
<protein>
    <recommendedName>
        <fullName evidence="8">Ergothioneine biosynthesis protein EgtB</fullName>
    </recommendedName>
</protein>
<reference evidence="6 7" key="1">
    <citation type="submission" date="2006-03" db="EMBL/GenBank/DDBJ databases">
        <title>Complete sequence of Rhodopseudomonas palustris BisB5.</title>
        <authorList>
            <consortium name="US DOE Joint Genome Institute"/>
            <person name="Copeland A."/>
            <person name="Lucas S."/>
            <person name="Lapidus A."/>
            <person name="Barry K."/>
            <person name="Detter J.C."/>
            <person name="Glavina del Rio T."/>
            <person name="Hammon N."/>
            <person name="Israni S."/>
            <person name="Dalin E."/>
            <person name="Tice H."/>
            <person name="Pitluck S."/>
            <person name="Chain P."/>
            <person name="Malfatti S."/>
            <person name="Shin M."/>
            <person name="Vergez L."/>
            <person name="Schmutz J."/>
            <person name="Larimer F."/>
            <person name="Land M."/>
            <person name="Hauser L."/>
            <person name="Pelletier D.A."/>
            <person name="Kyrpides N."/>
            <person name="Lykidis A."/>
            <person name="Oda Y."/>
            <person name="Harwood C.S."/>
            <person name="Richardson P."/>
        </authorList>
    </citation>
    <scope>NUCLEOTIDE SEQUENCE [LARGE SCALE GENOMIC DNA]</scope>
    <source>
        <strain evidence="6 7">BisB5</strain>
    </source>
</reference>
<evidence type="ECO:0000259" key="5">
    <source>
        <dbReference type="Pfam" id="PF12867"/>
    </source>
</evidence>
<dbReference type="SUPFAM" id="SSF56436">
    <property type="entry name" value="C-type lectin-like"/>
    <property type="match status" value="1"/>
</dbReference>
<dbReference type="InterPro" id="IPR005532">
    <property type="entry name" value="SUMF_dom"/>
</dbReference>
<proteinExistence type="predicted"/>
<evidence type="ECO:0000256" key="1">
    <source>
        <dbReference type="ARBA" id="ARBA00023002"/>
    </source>
</evidence>
<evidence type="ECO:0008006" key="8">
    <source>
        <dbReference type="Google" id="ProtNLM"/>
    </source>
</evidence>
<keyword evidence="2" id="KW-0408">Iron</keyword>
<dbReference type="HOGENOM" id="CLU_012431_9_0_5"/>
<gene>
    <name evidence="6" type="ordered locus">RPD_1759</name>
</gene>
<dbReference type="Proteomes" id="UP000001818">
    <property type="component" value="Chromosome"/>
</dbReference>
<dbReference type="Pfam" id="PF12867">
    <property type="entry name" value="DinB_2"/>
    <property type="match status" value="1"/>
</dbReference>
<evidence type="ECO:0000259" key="4">
    <source>
        <dbReference type="Pfam" id="PF03781"/>
    </source>
</evidence>
<dbReference type="STRING" id="316057.RPD_1759"/>
<organism evidence="6 7">
    <name type="scientific">Rhodopseudomonas palustris (strain BisB5)</name>
    <dbReference type="NCBI Taxonomy" id="316057"/>
    <lineage>
        <taxon>Bacteria</taxon>
        <taxon>Pseudomonadati</taxon>
        <taxon>Pseudomonadota</taxon>
        <taxon>Alphaproteobacteria</taxon>
        <taxon>Hyphomicrobiales</taxon>
        <taxon>Nitrobacteraceae</taxon>
        <taxon>Rhodopseudomonas</taxon>
    </lineage>
</organism>
<evidence type="ECO:0000313" key="6">
    <source>
        <dbReference type="EMBL" id="ABE38995.1"/>
    </source>
</evidence>
<feature type="domain" description="Sulfatase-modifying factor enzyme-like" evidence="4">
    <location>
        <begin position="239"/>
        <end position="379"/>
    </location>
</feature>
<dbReference type="InterPro" id="IPR051043">
    <property type="entry name" value="Sulfatase_Mod_Factor_Kinase"/>
</dbReference>
<sequence length="459" mass="51516">MGRELTQKIRLRPYIAATSAYLGGHWNCFAEAAFSPKPESLVSNMSSAAASVVNSAESGLASRALSARLSEAYRVVRDETERRAAPLSAEDQVVQSMPDASPAKWHRAHTTWFFEQFLLGPHRPGYQVFHPDYAYLFNSYYVSAGPRHTRAARGLLTRPGADDVTAYRRAVDEAMLALFAEADEATLHKLAPLVEVGLNHEQQHQELLLTDILHAFAQNPIPPAYDRAWRLPAADRSGDDWVDLPEGIHAIGHAGESFHFDNEKPAHRALVGPVKLARHLVTNAEWLEFMADGGYRTATLWLMDGFAAAERDGWEAPGHWRQGEDGAWRIMTLGGLQAIDPDAPVCHISYYEADAYARWRGKHLPTEMEWEVAARAGHLNDAFGLVWQWTRSSYSPYPGYRAIEGALGEYNGKFMVNQLVLRGSSCVTPADHSRLTYRNFFYPHHRWQFTGLRLADYDV</sequence>
<keyword evidence="1" id="KW-0560">Oxidoreductase</keyword>
<comment type="pathway">
    <text evidence="3">Amino-acid biosynthesis; ergothioneine biosynthesis.</text>
</comment>
<dbReference type="PANTHER" id="PTHR23150:SF36">
    <property type="entry name" value="HERCYNINE OXYGENASE"/>
    <property type="match status" value="1"/>
</dbReference>